<dbReference type="Proteomes" id="UP000255231">
    <property type="component" value="Unassembled WGS sequence"/>
</dbReference>
<evidence type="ECO:0000313" key="2">
    <source>
        <dbReference type="EMBL" id="SUX44423.1"/>
    </source>
</evidence>
<dbReference type="EMBL" id="UFVS01000001">
    <property type="protein sequence ID" value="SUX44423.1"/>
    <property type="molecule type" value="Genomic_DNA"/>
</dbReference>
<sequence length="98" mass="11772">MAKIQGIFEEMIKLNIIIKTMKKIEIKAEQFFELLRLKDTSMWAIFSQMIDGEEKEMIFLDSEDKILFNYILPDNQEKLEEDRIKFSKEFAEKHAHLN</sequence>
<accession>A0A381FD50</accession>
<name>A0A381FD50_9FLAO</name>
<gene>
    <name evidence="2" type="ORF">NCTC13560_02517</name>
    <name evidence="1" type="ORF">SAMN05421682_1143</name>
</gene>
<evidence type="ECO:0000313" key="1">
    <source>
        <dbReference type="EMBL" id="SIR17780.1"/>
    </source>
</evidence>
<protein>
    <submittedName>
        <fullName evidence="2">Uncharacterized protein</fullName>
    </submittedName>
</protein>
<reference evidence="1 3" key="1">
    <citation type="submission" date="2017-01" db="EMBL/GenBank/DDBJ databases">
        <authorList>
            <person name="Varghese N."/>
            <person name="Submissions S."/>
        </authorList>
    </citation>
    <scope>NUCLEOTIDE SEQUENCE [LARGE SCALE GENOMIC DNA]</scope>
    <source>
        <strain evidence="1 3">ATCC 27950</strain>
    </source>
</reference>
<dbReference type="EMBL" id="FTMF01000014">
    <property type="protein sequence ID" value="SIR17780.1"/>
    <property type="molecule type" value="Genomic_DNA"/>
</dbReference>
<keyword evidence="3" id="KW-1185">Reference proteome</keyword>
<reference evidence="2 4" key="2">
    <citation type="submission" date="2018-06" db="EMBL/GenBank/DDBJ databases">
        <authorList>
            <consortium name="Pathogen Informatics"/>
            <person name="Doyle S."/>
        </authorList>
    </citation>
    <scope>NUCLEOTIDE SEQUENCE [LARGE SCALE GENOMIC DNA]</scope>
    <source>
        <strain evidence="2 4">NCTC13560</strain>
    </source>
</reference>
<proteinExistence type="predicted"/>
<evidence type="ECO:0000313" key="4">
    <source>
        <dbReference type="Proteomes" id="UP000255231"/>
    </source>
</evidence>
<organism evidence="2 4">
    <name type="scientific">Chryseobacterium indoltheticum</name>
    <dbReference type="NCBI Taxonomy" id="254"/>
    <lineage>
        <taxon>Bacteria</taxon>
        <taxon>Pseudomonadati</taxon>
        <taxon>Bacteroidota</taxon>
        <taxon>Flavobacteriia</taxon>
        <taxon>Flavobacteriales</taxon>
        <taxon>Weeksellaceae</taxon>
        <taxon>Chryseobacterium group</taxon>
        <taxon>Chryseobacterium</taxon>
    </lineage>
</organism>
<evidence type="ECO:0000313" key="3">
    <source>
        <dbReference type="Proteomes" id="UP000185725"/>
    </source>
</evidence>
<dbReference type="Proteomes" id="UP000185725">
    <property type="component" value="Unassembled WGS sequence"/>
</dbReference>
<dbReference type="AlphaFoldDB" id="A0A381FD50"/>